<dbReference type="OrthoDB" id="9095242at2"/>
<organism evidence="1 2">
    <name type="scientific">Paraburkholderia ribeironis</name>
    <dbReference type="NCBI Taxonomy" id="1247936"/>
    <lineage>
        <taxon>Bacteria</taxon>
        <taxon>Pseudomonadati</taxon>
        <taxon>Pseudomonadota</taxon>
        <taxon>Betaproteobacteria</taxon>
        <taxon>Burkholderiales</taxon>
        <taxon>Burkholderiaceae</taxon>
        <taxon>Paraburkholderia</taxon>
    </lineage>
</organism>
<dbReference type="AlphaFoldDB" id="A0A1N7S7Y6"/>
<reference evidence="1 2" key="1">
    <citation type="submission" date="2016-12" db="EMBL/GenBank/DDBJ databases">
        <authorList>
            <person name="Song W.-J."/>
            <person name="Kurnit D.M."/>
        </authorList>
    </citation>
    <scope>NUCLEOTIDE SEQUENCE [LARGE SCALE GENOMIC DNA]</scope>
    <source>
        <strain evidence="1 2">STM7296</strain>
    </source>
</reference>
<dbReference type="Proteomes" id="UP000187012">
    <property type="component" value="Unassembled WGS sequence"/>
</dbReference>
<gene>
    <name evidence="1" type="ORF">BN2475_430007</name>
</gene>
<dbReference type="EMBL" id="CYGX02000043">
    <property type="protein sequence ID" value="SIT43484.1"/>
    <property type="molecule type" value="Genomic_DNA"/>
</dbReference>
<keyword evidence="2" id="KW-1185">Reference proteome</keyword>
<proteinExistence type="predicted"/>
<evidence type="ECO:0000313" key="1">
    <source>
        <dbReference type="EMBL" id="SIT43484.1"/>
    </source>
</evidence>
<name>A0A1N7S7Y6_9BURK</name>
<sequence length="180" mass="19727">MVLVFFCISGVLGAIERHPSITTRDTEAEATHSLDTDSRLFAETIDPFPGAVVVVANDWPLIYGLNTLKQECVPFGHRIVNSVKLVGGTKQDAILTYMASRSEPYVVVASSDFEFSEMTAERRVNVDSEAGFDADAANRLREILEGYGEEAKRPLSADEALSAAVNNPMLRHMQKYVTAS</sequence>
<protein>
    <submittedName>
        <fullName evidence="1">Uncharacterized protein</fullName>
    </submittedName>
</protein>
<accession>A0A1N7S7Y6</accession>
<dbReference type="STRING" id="1247936.BN2475_430007"/>
<evidence type="ECO:0000313" key="2">
    <source>
        <dbReference type="Proteomes" id="UP000187012"/>
    </source>
</evidence>